<evidence type="ECO:0000313" key="2">
    <source>
        <dbReference type="EMBL" id="ADG77810.1"/>
    </source>
</evidence>
<name>D5UW03_TSUPD</name>
<dbReference type="GO" id="GO:0016747">
    <property type="term" value="F:acyltransferase activity, transferring groups other than amino-acyl groups"/>
    <property type="evidence" value="ECO:0007669"/>
    <property type="project" value="InterPro"/>
</dbReference>
<organism evidence="2 3">
    <name type="scientific">Tsukamurella paurometabola (strain ATCC 8368 / DSM 20162 / CCUG 35730 / CIP 100753 / JCM 10117 / KCTC 9821 / NBRC 16120 / NCIMB 702349 / NCTC 13040)</name>
    <name type="common">Corynebacterium paurometabolum</name>
    <dbReference type="NCBI Taxonomy" id="521096"/>
    <lineage>
        <taxon>Bacteria</taxon>
        <taxon>Bacillati</taxon>
        <taxon>Actinomycetota</taxon>
        <taxon>Actinomycetes</taxon>
        <taxon>Mycobacteriales</taxon>
        <taxon>Tsukamurellaceae</taxon>
        <taxon>Tsukamurella</taxon>
    </lineage>
</organism>
<evidence type="ECO:0000259" key="1">
    <source>
        <dbReference type="Pfam" id="PF13302"/>
    </source>
</evidence>
<dbReference type="InterPro" id="IPR016181">
    <property type="entry name" value="Acyl_CoA_acyltransferase"/>
</dbReference>
<gene>
    <name evidence="2" type="ordered locus">Tpau_1179</name>
</gene>
<keyword evidence="3" id="KW-1185">Reference proteome</keyword>
<dbReference type="InterPro" id="IPR000182">
    <property type="entry name" value="GNAT_dom"/>
</dbReference>
<dbReference type="EMBL" id="CP001966">
    <property type="protein sequence ID" value="ADG77810.1"/>
    <property type="molecule type" value="Genomic_DNA"/>
</dbReference>
<dbReference type="Proteomes" id="UP000001213">
    <property type="component" value="Chromosome"/>
</dbReference>
<dbReference type="STRING" id="521096.Tpau_1179"/>
<dbReference type="HOGENOM" id="CLU_1509325_0_0_11"/>
<protein>
    <recommendedName>
        <fullName evidence="1">N-acetyltransferase domain-containing protein</fullName>
    </recommendedName>
</protein>
<accession>D5UW03</accession>
<sequence>MKLPIAVPSAGDRVQVSALSRREDLFAALDHAAVWQHIPGGAPETPEVMAERLSGAGRQPLLIDHTGTVLGTSSYLLDPADPGGIEIGATLLTPDAWGTGINSAAKALMIDAAFAAGAQWVQFRTDERNGRSAAAILKLPGAVEIASRREPHIVRSDGTVRTSRVFRIPLRPA</sequence>
<dbReference type="PANTHER" id="PTHR43610">
    <property type="entry name" value="BLL6696 PROTEIN"/>
    <property type="match status" value="1"/>
</dbReference>
<dbReference type="Pfam" id="PF13302">
    <property type="entry name" value="Acetyltransf_3"/>
    <property type="match status" value="1"/>
</dbReference>
<dbReference type="eggNOG" id="COG1670">
    <property type="taxonomic scope" value="Bacteria"/>
</dbReference>
<proteinExistence type="predicted"/>
<dbReference type="KEGG" id="tpr:Tpau_1179"/>
<dbReference type="Gene3D" id="3.40.630.30">
    <property type="match status" value="1"/>
</dbReference>
<reference evidence="3" key="1">
    <citation type="submission" date="2010-03" db="EMBL/GenBank/DDBJ databases">
        <title>The complete chromosome of Tsukamurella paurometabola DSM 20162.</title>
        <authorList>
            <consortium name="US DOE Joint Genome Institute (JGI-PGF)"/>
            <person name="Lucas S."/>
            <person name="Copeland A."/>
            <person name="Lapidus A."/>
            <person name="Glavina del Rio T."/>
            <person name="Dalin E."/>
            <person name="Tice H."/>
            <person name="Bruce D."/>
            <person name="Goodwin L."/>
            <person name="Pitluck S."/>
            <person name="Kyrpides N."/>
            <person name="Mavromatis K."/>
            <person name="Ivanova N."/>
            <person name="Mikhailova N."/>
            <person name="Munk A.C."/>
            <person name="Brettin T."/>
            <person name="Detter J.C."/>
            <person name="Tapia R."/>
            <person name="Han C."/>
            <person name="Larimer F."/>
            <person name="Land M."/>
            <person name="Hauser L."/>
            <person name="Markowitz V."/>
            <person name="Cheng J.-F."/>
            <person name="Hugenholtz P."/>
            <person name="Woyke T."/>
            <person name="Wu D."/>
            <person name="Jando M."/>
            <person name="Brambilla E."/>
            <person name="Klenk H.-P."/>
            <person name="Eisen J.A."/>
        </authorList>
    </citation>
    <scope>NUCLEOTIDE SEQUENCE [LARGE SCALE GENOMIC DNA]</scope>
    <source>
        <strain evidence="3">ATCC 8368 / DSM 20162 / CCUG 35730 / CIP 100753 / JCM 10117 / KCTC 9821 / NBRC 16120 / NCIMB 702349 / NCTC 13040</strain>
    </source>
</reference>
<evidence type="ECO:0000313" key="3">
    <source>
        <dbReference type="Proteomes" id="UP000001213"/>
    </source>
</evidence>
<reference evidence="2 3" key="2">
    <citation type="journal article" date="2011" name="Stand. Genomic Sci.">
        <title>Complete genome sequence of Tsukamurella paurometabola type strain (no. 33).</title>
        <authorList>
            <person name="Munk A.C."/>
            <person name="Lapidus A."/>
            <person name="Lucas S."/>
            <person name="Nolan M."/>
            <person name="Tice H."/>
            <person name="Cheng J.F."/>
            <person name="Del Rio T.G."/>
            <person name="Goodwin L."/>
            <person name="Pitluck S."/>
            <person name="Liolios K."/>
            <person name="Huntemann M."/>
            <person name="Ivanova N."/>
            <person name="Mavromatis K."/>
            <person name="Mikhailova N."/>
            <person name="Pati A."/>
            <person name="Chen A."/>
            <person name="Palaniappan K."/>
            <person name="Tapia R."/>
            <person name="Han C."/>
            <person name="Land M."/>
            <person name="Hauser L."/>
            <person name="Chang Y.J."/>
            <person name="Jeffries C.D."/>
            <person name="Brettin T."/>
            <person name="Yasawong M."/>
            <person name="Brambilla E.M."/>
            <person name="Rohde M."/>
            <person name="Sikorski J."/>
            <person name="Goker M."/>
            <person name="Detter J.C."/>
            <person name="Woyke T."/>
            <person name="Bristow J."/>
            <person name="Eisen J.A."/>
            <person name="Markowitz V."/>
            <person name="Hugenholtz P."/>
            <person name="Kyrpides N.C."/>
            <person name="Klenk H.P."/>
        </authorList>
    </citation>
    <scope>NUCLEOTIDE SEQUENCE [LARGE SCALE GENOMIC DNA]</scope>
    <source>
        <strain evidence="3">ATCC 8368 / DSM 20162 / CCUG 35730 / CIP 100753 / JCM 10117 / KCTC 9821 / NBRC 16120 / NCIMB 702349 / NCTC 13040</strain>
    </source>
</reference>
<dbReference type="SUPFAM" id="SSF55729">
    <property type="entry name" value="Acyl-CoA N-acyltransferases (Nat)"/>
    <property type="match status" value="1"/>
</dbReference>
<feature type="domain" description="N-acetyltransferase" evidence="1">
    <location>
        <begin position="23"/>
        <end position="139"/>
    </location>
</feature>
<dbReference type="RefSeq" id="WP_013125848.1">
    <property type="nucleotide sequence ID" value="NC_014158.1"/>
</dbReference>
<dbReference type="PANTHER" id="PTHR43610:SF1">
    <property type="entry name" value="N-ACETYLTRANSFERASE DOMAIN-CONTAINING PROTEIN"/>
    <property type="match status" value="1"/>
</dbReference>
<dbReference type="AlphaFoldDB" id="D5UW03"/>